<keyword evidence="7" id="KW-0902">Two-component regulatory system</keyword>
<evidence type="ECO:0000259" key="10">
    <source>
        <dbReference type="PROSITE" id="PS50885"/>
    </source>
</evidence>
<dbReference type="InterPro" id="IPR050351">
    <property type="entry name" value="BphY/WalK/GraS-like"/>
</dbReference>
<dbReference type="Pfam" id="PF00672">
    <property type="entry name" value="HAMP"/>
    <property type="match status" value="1"/>
</dbReference>
<dbReference type="InterPro" id="IPR005467">
    <property type="entry name" value="His_kinase_dom"/>
</dbReference>
<dbReference type="InterPro" id="IPR036097">
    <property type="entry name" value="HisK_dim/P_sf"/>
</dbReference>
<evidence type="ECO:0000256" key="8">
    <source>
        <dbReference type="SAM" id="Phobius"/>
    </source>
</evidence>
<keyword evidence="8" id="KW-0812">Transmembrane</keyword>
<evidence type="ECO:0000259" key="9">
    <source>
        <dbReference type="PROSITE" id="PS50109"/>
    </source>
</evidence>
<dbReference type="FunFam" id="1.10.287.130:FF:000001">
    <property type="entry name" value="Two-component sensor histidine kinase"/>
    <property type="match status" value="1"/>
</dbReference>
<dbReference type="Gene3D" id="3.30.565.10">
    <property type="entry name" value="Histidine kinase-like ATPase, C-terminal domain"/>
    <property type="match status" value="1"/>
</dbReference>
<dbReference type="RefSeq" id="WP_103726623.1">
    <property type="nucleotide sequence ID" value="NZ_PQNY01000013.1"/>
</dbReference>
<proteinExistence type="predicted"/>
<dbReference type="InterPro" id="IPR004358">
    <property type="entry name" value="Sig_transdc_His_kin-like_C"/>
</dbReference>
<comment type="catalytic activity">
    <reaction evidence="1">
        <text>ATP + protein L-histidine = ADP + protein N-phospho-L-histidine.</text>
        <dbReference type="EC" id="2.7.13.3"/>
    </reaction>
</comment>
<dbReference type="SMART" id="SM00304">
    <property type="entry name" value="HAMP"/>
    <property type="match status" value="1"/>
</dbReference>
<keyword evidence="5" id="KW-0808">Transferase</keyword>
<keyword evidence="12" id="KW-1185">Reference proteome</keyword>
<dbReference type="InterPro" id="IPR036890">
    <property type="entry name" value="HATPase_C_sf"/>
</dbReference>
<evidence type="ECO:0000256" key="2">
    <source>
        <dbReference type="ARBA" id="ARBA00004370"/>
    </source>
</evidence>
<dbReference type="Gene3D" id="6.10.340.10">
    <property type="match status" value="1"/>
</dbReference>
<dbReference type="PANTHER" id="PTHR45453:SF1">
    <property type="entry name" value="PHOSPHATE REGULON SENSOR PROTEIN PHOR"/>
    <property type="match status" value="1"/>
</dbReference>
<name>A0A2S4N709_9FLAO</name>
<dbReference type="Proteomes" id="UP000237056">
    <property type="component" value="Unassembled WGS sequence"/>
</dbReference>
<dbReference type="InterPro" id="IPR003660">
    <property type="entry name" value="HAMP_dom"/>
</dbReference>
<sequence length="460" mass="52617">MNSFSFKNRIAFYYIISTAMLVLIVFITIHVVAKKSVYVHLDADIHTEINKLFGYINVQDNAIVLTNAQEWKEEEHSTEEVNPIFVELLDLQGNLFDKSPNLKKSRLHFSNHDNEKEIFNAKLNGKSVRQIKVPIFDKDKKVGFIQVAILLESSSYVLQLLNTILVVSFPIILLLLFLIARFFAGRSISPIYNVIETSNLISTDNLSSRIALPNTKDEIYVLSQTINNLLDRIERAVEREKQFTSDASHELRTPLAVIQGTLEVLIRKPRTEQEYNQKIAYCISEVNRINTIVDQLLLLARLENQKQSISNAEVSITNIIHETINRYSAEIANKNIKVLTTFTENFWVHSDAYFLSIIINNLFSNAVKYCYDAATINLFVLKENEQIKFVIQDEGIGISQPEIEKIFNPFFRAKNTLDNSKEKGIGLGLSIVKRLCDILSIQVEVESKDNVGTKFTLYFP</sequence>
<dbReference type="Pfam" id="PF00512">
    <property type="entry name" value="HisKA"/>
    <property type="match status" value="1"/>
</dbReference>
<evidence type="ECO:0000313" key="12">
    <source>
        <dbReference type="Proteomes" id="UP000237056"/>
    </source>
</evidence>
<organism evidence="11 12">
    <name type="scientific">Flavobacterium croceum DSM 17960</name>
    <dbReference type="NCBI Taxonomy" id="1121886"/>
    <lineage>
        <taxon>Bacteria</taxon>
        <taxon>Pseudomonadati</taxon>
        <taxon>Bacteroidota</taxon>
        <taxon>Flavobacteriia</taxon>
        <taxon>Flavobacteriales</taxon>
        <taxon>Flavobacteriaceae</taxon>
        <taxon>Flavobacterium</taxon>
    </lineage>
</organism>
<evidence type="ECO:0000256" key="3">
    <source>
        <dbReference type="ARBA" id="ARBA00012438"/>
    </source>
</evidence>
<evidence type="ECO:0000313" key="11">
    <source>
        <dbReference type="EMBL" id="POS01133.1"/>
    </source>
</evidence>
<dbReference type="EMBL" id="PQNY01000013">
    <property type="protein sequence ID" value="POS01133.1"/>
    <property type="molecule type" value="Genomic_DNA"/>
</dbReference>
<evidence type="ECO:0000256" key="7">
    <source>
        <dbReference type="ARBA" id="ARBA00023012"/>
    </source>
</evidence>
<dbReference type="PROSITE" id="PS50885">
    <property type="entry name" value="HAMP"/>
    <property type="match status" value="1"/>
</dbReference>
<keyword evidence="8" id="KW-1133">Transmembrane helix</keyword>
<dbReference type="Gene3D" id="1.10.287.130">
    <property type="match status" value="1"/>
</dbReference>
<feature type="transmembrane region" description="Helical" evidence="8">
    <location>
        <begin position="160"/>
        <end position="183"/>
    </location>
</feature>
<comment type="subcellular location">
    <subcellularLocation>
        <location evidence="2">Membrane</location>
    </subcellularLocation>
</comment>
<dbReference type="SUPFAM" id="SSF47384">
    <property type="entry name" value="Homodimeric domain of signal transducing histidine kinase"/>
    <property type="match status" value="1"/>
</dbReference>
<protein>
    <recommendedName>
        <fullName evidence="3">histidine kinase</fullName>
        <ecNumber evidence="3">2.7.13.3</ecNumber>
    </recommendedName>
</protein>
<dbReference type="GO" id="GO:0004721">
    <property type="term" value="F:phosphoprotein phosphatase activity"/>
    <property type="evidence" value="ECO:0007669"/>
    <property type="project" value="TreeGrafter"/>
</dbReference>
<dbReference type="SMART" id="SM00388">
    <property type="entry name" value="HisKA"/>
    <property type="match status" value="1"/>
</dbReference>
<accession>A0A2S4N709</accession>
<comment type="caution">
    <text evidence="11">The sequence shown here is derived from an EMBL/GenBank/DDBJ whole genome shotgun (WGS) entry which is preliminary data.</text>
</comment>
<dbReference type="PROSITE" id="PS50109">
    <property type="entry name" value="HIS_KIN"/>
    <property type="match status" value="1"/>
</dbReference>
<keyword evidence="6 11" id="KW-0418">Kinase</keyword>
<dbReference type="InterPro" id="IPR003594">
    <property type="entry name" value="HATPase_dom"/>
</dbReference>
<keyword evidence="4" id="KW-0597">Phosphoprotein</keyword>
<keyword evidence="8" id="KW-0472">Membrane</keyword>
<dbReference type="GO" id="GO:0005886">
    <property type="term" value="C:plasma membrane"/>
    <property type="evidence" value="ECO:0007669"/>
    <property type="project" value="TreeGrafter"/>
</dbReference>
<reference evidence="11 12" key="1">
    <citation type="submission" date="2018-01" db="EMBL/GenBank/DDBJ databases">
        <title>Genomic Encyclopedia of Type Strains, Phase I: the one thousand microbial genomes (KMG-I) project.</title>
        <authorList>
            <person name="Goeker M."/>
        </authorList>
    </citation>
    <scope>NUCLEOTIDE SEQUENCE [LARGE SCALE GENOMIC DNA]</scope>
    <source>
        <strain evidence="11 12">DSM 17960</strain>
    </source>
</reference>
<gene>
    <name evidence="11" type="ORF">Q361_11312</name>
</gene>
<dbReference type="GO" id="GO:0000155">
    <property type="term" value="F:phosphorelay sensor kinase activity"/>
    <property type="evidence" value="ECO:0007669"/>
    <property type="project" value="InterPro"/>
</dbReference>
<feature type="domain" description="Histidine kinase" evidence="9">
    <location>
        <begin position="246"/>
        <end position="460"/>
    </location>
</feature>
<dbReference type="EC" id="2.7.13.3" evidence="3"/>
<dbReference type="PRINTS" id="PR00344">
    <property type="entry name" value="BCTRLSENSOR"/>
</dbReference>
<dbReference type="CDD" id="cd00082">
    <property type="entry name" value="HisKA"/>
    <property type="match status" value="1"/>
</dbReference>
<evidence type="ECO:0000256" key="5">
    <source>
        <dbReference type="ARBA" id="ARBA00022679"/>
    </source>
</evidence>
<evidence type="ECO:0000256" key="1">
    <source>
        <dbReference type="ARBA" id="ARBA00000085"/>
    </source>
</evidence>
<dbReference type="SUPFAM" id="SSF55874">
    <property type="entry name" value="ATPase domain of HSP90 chaperone/DNA topoisomerase II/histidine kinase"/>
    <property type="match status" value="1"/>
</dbReference>
<dbReference type="InterPro" id="IPR003661">
    <property type="entry name" value="HisK_dim/P_dom"/>
</dbReference>
<dbReference type="SUPFAM" id="SSF158472">
    <property type="entry name" value="HAMP domain-like"/>
    <property type="match status" value="1"/>
</dbReference>
<feature type="transmembrane region" description="Helical" evidence="8">
    <location>
        <begin position="12"/>
        <end position="33"/>
    </location>
</feature>
<dbReference type="PANTHER" id="PTHR45453">
    <property type="entry name" value="PHOSPHATE REGULON SENSOR PROTEIN PHOR"/>
    <property type="match status" value="1"/>
</dbReference>
<dbReference type="Pfam" id="PF02518">
    <property type="entry name" value="HATPase_c"/>
    <property type="match status" value="1"/>
</dbReference>
<evidence type="ECO:0000256" key="4">
    <source>
        <dbReference type="ARBA" id="ARBA00022553"/>
    </source>
</evidence>
<dbReference type="OrthoDB" id="594725at2"/>
<dbReference type="SMART" id="SM00387">
    <property type="entry name" value="HATPase_c"/>
    <property type="match status" value="1"/>
</dbReference>
<dbReference type="AlphaFoldDB" id="A0A2S4N709"/>
<feature type="domain" description="HAMP" evidence="10">
    <location>
        <begin position="185"/>
        <end position="238"/>
    </location>
</feature>
<evidence type="ECO:0000256" key="6">
    <source>
        <dbReference type="ARBA" id="ARBA00022777"/>
    </source>
</evidence>
<dbReference type="GO" id="GO:0016036">
    <property type="term" value="P:cellular response to phosphate starvation"/>
    <property type="evidence" value="ECO:0007669"/>
    <property type="project" value="TreeGrafter"/>
</dbReference>